<evidence type="ECO:0000259" key="5">
    <source>
        <dbReference type="PROSITE" id="PS50977"/>
    </source>
</evidence>
<keyword evidence="2 4" id="KW-0238">DNA-binding</keyword>
<evidence type="ECO:0000256" key="1">
    <source>
        <dbReference type="ARBA" id="ARBA00023015"/>
    </source>
</evidence>
<dbReference type="RefSeq" id="WP_129519284.1">
    <property type="nucleotide sequence ID" value="NZ_SDPN01000003.1"/>
</dbReference>
<dbReference type="Proteomes" id="UP000293865">
    <property type="component" value="Unassembled WGS sequence"/>
</dbReference>
<dbReference type="Gene3D" id="1.10.357.10">
    <property type="entry name" value="Tetracycline Repressor, domain 2"/>
    <property type="match status" value="1"/>
</dbReference>
<dbReference type="PRINTS" id="PR00455">
    <property type="entry name" value="HTHTETR"/>
</dbReference>
<dbReference type="PANTHER" id="PTHR30055:SF146">
    <property type="entry name" value="HTH-TYPE TRANSCRIPTIONAL DUAL REGULATOR CECR"/>
    <property type="match status" value="1"/>
</dbReference>
<dbReference type="InterPro" id="IPR001647">
    <property type="entry name" value="HTH_TetR"/>
</dbReference>
<dbReference type="AlphaFoldDB" id="A0A4Q2L8H0"/>
<dbReference type="Pfam" id="PF00440">
    <property type="entry name" value="TetR_N"/>
    <property type="match status" value="1"/>
</dbReference>
<keyword evidence="1" id="KW-0805">Transcription regulation</keyword>
<evidence type="ECO:0000256" key="4">
    <source>
        <dbReference type="PROSITE-ProRule" id="PRU00335"/>
    </source>
</evidence>
<dbReference type="Gene3D" id="1.10.10.60">
    <property type="entry name" value="Homeodomain-like"/>
    <property type="match status" value="1"/>
</dbReference>
<keyword evidence="7" id="KW-1185">Reference proteome</keyword>
<dbReference type="EMBL" id="SDPN01000003">
    <property type="protein sequence ID" value="RXZ72661.1"/>
    <property type="molecule type" value="Genomic_DNA"/>
</dbReference>
<dbReference type="InterPro" id="IPR009057">
    <property type="entry name" value="Homeodomain-like_sf"/>
</dbReference>
<dbReference type="GO" id="GO:0003700">
    <property type="term" value="F:DNA-binding transcription factor activity"/>
    <property type="evidence" value="ECO:0007669"/>
    <property type="project" value="TreeGrafter"/>
</dbReference>
<feature type="domain" description="HTH tetR-type" evidence="5">
    <location>
        <begin position="12"/>
        <end position="72"/>
    </location>
</feature>
<dbReference type="PANTHER" id="PTHR30055">
    <property type="entry name" value="HTH-TYPE TRANSCRIPTIONAL REGULATOR RUTR"/>
    <property type="match status" value="1"/>
</dbReference>
<dbReference type="SUPFAM" id="SSF46689">
    <property type="entry name" value="Homeodomain-like"/>
    <property type="match status" value="1"/>
</dbReference>
<comment type="caution">
    <text evidence="6">The sequence shown here is derived from an EMBL/GenBank/DDBJ whole genome shotgun (WGS) entry which is preliminary data.</text>
</comment>
<dbReference type="FunFam" id="1.10.10.60:FF:000141">
    <property type="entry name" value="TetR family transcriptional regulator"/>
    <property type="match status" value="1"/>
</dbReference>
<dbReference type="InterPro" id="IPR050109">
    <property type="entry name" value="HTH-type_TetR-like_transc_reg"/>
</dbReference>
<dbReference type="GO" id="GO:0000976">
    <property type="term" value="F:transcription cis-regulatory region binding"/>
    <property type="evidence" value="ECO:0007669"/>
    <property type="project" value="TreeGrafter"/>
</dbReference>
<evidence type="ECO:0000256" key="2">
    <source>
        <dbReference type="ARBA" id="ARBA00023125"/>
    </source>
</evidence>
<keyword evidence="3" id="KW-0804">Transcription</keyword>
<sequence length="216" mass="23988">MQVPVSTDPRIERSRAVILEAAAAHFLRHGFIAANVDEIAAEARVSKRTVYNIFGGKEQLFREILGNAIDIAERFSTDIARELGEAADPESALRDTGVRLARVVFGGRVVPLRRLLIGETARFPELAADYYERAPGRVMRTIAEALERFRERGVLDFDDADEAAEHFAFLVMGAPLDRAMFILDAAQPDLSAIERRAERGVAVFLRAYVGPRRAHA</sequence>
<reference evidence="6 7" key="1">
    <citation type="submission" date="2019-01" db="EMBL/GenBank/DDBJ databases">
        <title>Agromyces.</title>
        <authorList>
            <person name="Li J."/>
        </authorList>
    </citation>
    <scope>NUCLEOTIDE SEQUENCE [LARGE SCALE GENOMIC DNA]</scope>
    <source>
        <strain evidence="6 7">DSM 15934</strain>
    </source>
</reference>
<dbReference type="SUPFAM" id="SSF48498">
    <property type="entry name" value="Tetracyclin repressor-like, C-terminal domain"/>
    <property type="match status" value="1"/>
</dbReference>
<feature type="DNA-binding region" description="H-T-H motif" evidence="4">
    <location>
        <begin position="35"/>
        <end position="54"/>
    </location>
</feature>
<evidence type="ECO:0000313" key="7">
    <source>
        <dbReference type="Proteomes" id="UP000293865"/>
    </source>
</evidence>
<accession>A0A4Q2L8H0</accession>
<protein>
    <submittedName>
        <fullName evidence="6">TetR/AcrR family transcriptional regulator</fullName>
    </submittedName>
</protein>
<evidence type="ECO:0000313" key="6">
    <source>
        <dbReference type="EMBL" id="RXZ72661.1"/>
    </source>
</evidence>
<evidence type="ECO:0000256" key="3">
    <source>
        <dbReference type="ARBA" id="ARBA00023163"/>
    </source>
</evidence>
<dbReference type="OrthoDB" id="7186128at2"/>
<gene>
    <name evidence="6" type="ORF">ESP51_02320</name>
</gene>
<dbReference type="GO" id="GO:0045892">
    <property type="term" value="P:negative regulation of DNA-templated transcription"/>
    <property type="evidence" value="ECO:0007669"/>
    <property type="project" value="UniProtKB-ARBA"/>
</dbReference>
<dbReference type="InterPro" id="IPR039536">
    <property type="entry name" value="TetR_C_Proteobacteria"/>
</dbReference>
<name>A0A4Q2L8H0_9MICO</name>
<dbReference type="PROSITE" id="PS50977">
    <property type="entry name" value="HTH_TETR_2"/>
    <property type="match status" value="1"/>
</dbReference>
<dbReference type="InterPro" id="IPR036271">
    <property type="entry name" value="Tet_transcr_reg_TetR-rel_C_sf"/>
</dbReference>
<proteinExistence type="predicted"/>
<dbReference type="Pfam" id="PF14246">
    <property type="entry name" value="TetR_C_7"/>
    <property type="match status" value="1"/>
</dbReference>
<organism evidence="6 7">
    <name type="scientific">Agromyces albus</name>
    <dbReference type="NCBI Taxonomy" id="205332"/>
    <lineage>
        <taxon>Bacteria</taxon>
        <taxon>Bacillati</taxon>
        <taxon>Actinomycetota</taxon>
        <taxon>Actinomycetes</taxon>
        <taxon>Micrococcales</taxon>
        <taxon>Microbacteriaceae</taxon>
        <taxon>Agromyces</taxon>
    </lineage>
</organism>